<evidence type="ECO:0000259" key="3">
    <source>
        <dbReference type="Pfam" id="PF13473"/>
    </source>
</evidence>
<dbReference type="SUPFAM" id="SSF49503">
    <property type="entry name" value="Cupredoxins"/>
    <property type="match status" value="1"/>
</dbReference>
<organism evidence="4 5">
    <name type="scientific">Petropleomorpha daqingensis</name>
    <dbReference type="NCBI Taxonomy" id="2026353"/>
    <lineage>
        <taxon>Bacteria</taxon>
        <taxon>Bacillati</taxon>
        <taxon>Actinomycetota</taxon>
        <taxon>Actinomycetes</taxon>
        <taxon>Geodermatophilales</taxon>
        <taxon>Geodermatophilaceae</taxon>
        <taxon>Petropleomorpha</taxon>
    </lineage>
</organism>
<keyword evidence="1" id="KW-0479">Metal-binding</keyword>
<reference evidence="4 5" key="1">
    <citation type="submission" date="2020-07" db="EMBL/GenBank/DDBJ databases">
        <title>Sequencing the genomes of 1000 actinobacteria strains.</title>
        <authorList>
            <person name="Klenk H.-P."/>
        </authorList>
    </citation>
    <scope>NUCLEOTIDE SEQUENCE [LARGE SCALE GENOMIC DNA]</scope>
    <source>
        <strain evidence="4 5">DSM 104001</strain>
    </source>
</reference>
<name>A0A853CD82_9ACTN</name>
<dbReference type="PANTHER" id="PTHR38439">
    <property type="entry name" value="AURACYANIN-B"/>
    <property type="match status" value="1"/>
</dbReference>
<keyword evidence="5" id="KW-1185">Reference proteome</keyword>
<feature type="domain" description="EfeO-type cupredoxin-like" evidence="3">
    <location>
        <begin position="56"/>
        <end position="154"/>
    </location>
</feature>
<dbReference type="EMBL" id="JACBZT010000001">
    <property type="protein sequence ID" value="NYJ05975.1"/>
    <property type="molecule type" value="Genomic_DNA"/>
</dbReference>
<proteinExistence type="predicted"/>
<dbReference type="AlphaFoldDB" id="A0A853CD82"/>
<dbReference type="InterPro" id="IPR028096">
    <property type="entry name" value="EfeO_Cupredoxin"/>
</dbReference>
<sequence length="156" mass="16109">MRVLGGRPARRARRIGALVVGVVLAGGVLAGCGGSSGATATASSPVDPDLGKVTTDADGVQEVTLQTEDDYVFNPDHFTVAPGKVRLTVTNVAKQLTHDFRFTPGKAPGAISAEIPLLAPGDSRTIEFTVTAPGDYPFECSFHVQLGQTGTMTVNG</sequence>
<evidence type="ECO:0000256" key="2">
    <source>
        <dbReference type="ARBA" id="ARBA00023008"/>
    </source>
</evidence>
<evidence type="ECO:0000313" key="5">
    <source>
        <dbReference type="Proteomes" id="UP000541969"/>
    </source>
</evidence>
<dbReference type="InterPro" id="IPR008972">
    <property type="entry name" value="Cupredoxin"/>
</dbReference>
<gene>
    <name evidence="4" type="ORF">GGQ55_002253</name>
</gene>
<dbReference type="PROSITE" id="PS51257">
    <property type="entry name" value="PROKAR_LIPOPROTEIN"/>
    <property type="match status" value="1"/>
</dbReference>
<dbReference type="PANTHER" id="PTHR38439:SF3">
    <property type="entry name" value="COPPER-RESISTANT CUPROPROTEIN COPI"/>
    <property type="match status" value="1"/>
</dbReference>
<dbReference type="InterPro" id="IPR050845">
    <property type="entry name" value="Cu-binding_ET"/>
</dbReference>
<evidence type="ECO:0000313" key="4">
    <source>
        <dbReference type="EMBL" id="NYJ05975.1"/>
    </source>
</evidence>
<comment type="caution">
    <text evidence="4">The sequence shown here is derived from an EMBL/GenBank/DDBJ whole genome shotgun (WGS) entry which is preliminary data.</text>
</comment>
<dbReference type="Gene3D" id="2.60.40.420">
    <property type="entry name" value="Cupredoxins - blue copper proteins"/>
    <property type="match status" value="1"/>
</dbReference>
<keyword evidence="2" id="KW-0186">Copper</keyword>
<dbReference type="RefSeq" id="WP_179716768.1">
    <property type="nucleotide sequence ID" value="NZ_JACBZT010000001.1"/>
</dbReference>
<evidence type="ECO:0000256" key="1">
    <source>
        <dbReference type="ARBA" id="ARBA00022723"/>
    </source>
</evidence>
<dbReference type="GO" id="GO:0046872">
    <property type="term" value="F:metal ion binding"/>
    <property type="evidence" value="ECO:0007669"/>
    <property type="project" value="UniProtKB-KW"/>
</dbReference>
<dbReference type="Proteomes" id="UP000541969">
    <property type="component" value="Unassembled WGS sequence"/>
</dbReference>
<protein>
    <submittedName>
        <fullName evidence="4">Plastocyanin</fullName>
    </submittedName>
</protein>
<dbReference type="Pfam" id="PF13473">
    <property type="entry name" value="Cupredoxin_1"/>
    <property type="match status" value="1"/>
</dbReference>
<accession>A0A853CD82</accession>